<dbReference type="RefSeq" id="WP_189420448.1">
    <property type="nucleotide sequence ID" value="NZ_BMYZ01000003.1"/>
</dbReference>
<protein>
    <recommendedName>
        <fullName evidence="3">Chemotaxis protein</fullName>
    </recommendedName>
</protein>
<keyword evidence="2" id="KW-1185">Reference proteome</keyword>
<evidence type="ECO:0008006" key="3">
    <source>
        <dbReference type="Google" id="ProtNLM"/>
    </source>
</evidence>
<gene>
    <name evidence="1" type="ORF">GCM10011613_32220</name>
</gene>
<dbReference type="EMBL" id="BMYZ01000003">
    <property type="protein sequence ID" value="GGY84752.1"/>
    <property type="molecule type" value="Genomic_DNA"/>
</dbReference>
<name>A0ABQ3B9J7_9GAMM</name>
<comment type="caution">
    <text evidence="1">The sequence shown here is derived from an EMBL/GenBank/DDBJ whole genome shotgun (WGS) entry which is preliminary data.</text>
</comment>
<evidence type="ECO:0000313" key="1">
    <source>
        <dbReference type="EMBL" id="GGY84752.1"/>
    </source>
</evidence>
<reference evidence="2" key="1">
    <citation type="journal article" date="2019" name="Int. J. Syst. Evol. Microbiol.">
        <title>The Global Catalogue of Microorganisms (GCM) 10K type strain sequencing project: providing services to taxonomists for standard genome sequencing and annotation.</title>
        <authorList>
            <consortium name="The Broad Institute Genomics Platform"/>
            <consortium name="The Broad Institute Genome Sequencing Center for Infectious Disease"/>
            <person name="Wu L."/>
            <person name="Ma J."/>
        </authorList>
    </citation>
    <scope>NUCLEOTIDE SEQUENCE [LARGE SCALE GENOMIC DNA]</scope>
    <source>
        <strain evidence="2">KCTC 32239</strain>
    </source>
</reference>
<accession>A0ABQ3B9J7</accession>
<organism evidence="1 2">
    <name type="scientific">Cellvibrio zantedeschiae</name>
    <dbReference type="NCBI Taxonomy" id="1237077"/>
    <lineage>
        <taxon>Bacteria</taxon>
        <taxon>Pseudomonadati</taxon>
        <taxon>Pseudomonadota</taxon>
        <taxon>Gammaproteobacteria</taxon>
        <taxon>Cellvibrionales</taxon>
        <taxon>Cellvibrionaceae</taxon>
        <taxon>Cellvibrio</taxon>
    </lineage>
</organism>
<sequence length="136" mass="14640">MALDNAAEVEALANEITECANAMHLRLMDAIKNGEVNQISAQAIFQDETILRQRANSLYLDAANRIVKDLKTPQAELLGAVNDAKKAMKKIKEIAQFIDLVADILLLAAAAYAAKPAPIVAALKEVKSDLDGLAKK</sequence>
<proteinExistence type="predicted"/>
<evidence type="ECO:0000313" key="2">
    <source>
        <dbReference type="Proteomes" id="UP000619761"/>
    </source>
</evidence>
<dbReference type="Proteomes" id="UP000619761">
    <property type="component" value="Unassembled WGS sequence"/>
</dbReference>